<protein>
    <submittedName>
        <fullName evidence="12">AP endonuclease protein 2</fullName>
    </submittedName>
</protein>
<dbReference type="GO" id="GO:0008081">
    <property type="term" value="F:phosphoric diester hydrolase activity"/>
    <property type="evidence" value="ECO:0007669"/>
    <property type="project" value="TreeGrafter"/>
</dbReference>
<dbReference type="Gene3D" id="3.60.10.10">
    <property type="entry name" value="Endonuclease/exonuclease/phosphatase"/>
    <property type="match status" value="1"/>
</dbReference>
<feature type="active site" description="Proton acceptor" evidence="6">
    <location>
        <position position="318"/>
    </location>
</feature>
<evidence type="ECO:0000256" key="8">
    <source>
        <dbReference type="PIRSR" id="PIRSR604808-3"/>
    </source>
</evidence>
<dbReference type="PROSITE" id="PS00728">
    <property type="entry name" value="AP_NUCLEASE_F1_3"/>
    <property type="match status" value="1"/>
</dbReference>
<keyword evidence="12" id="KW-0540">Nuclease</keyword>
<feature type="compositionally biased region" description="Low complexity" evidence="9">
    <location>
        <begin position="413"/>
        <end position="437"/>
    </location>
</feature>
<evidence type="ECO:0000256" key="1">
    <source>
        <dbReference type="ARBA" id="ARBA00001936"/>
    </source>
</evidence>
<keyword evidence="10" id="KW-0812">Transmembrane</keyword>
<feature type="site" description="Transition state stabilizer" evidence="8">
    <location>
        <position position="202"/>
    </location>
</feature>
<evidence type="ECO:0000256" key="10">
    <source>
        <dbReference type="SAM" id="Phobius"/>
    </source>
</evidence>
<feature type="binding site" evidence="7">
    <location>
        <position position="9"/>
    </location>
    <ligand>
        <name>Mg(2+)</name>
        <dbReference type="ChEBI" id="CHEBI:18420"/>
        <label>1</label>
    </ligand>
</feature>
<dbReference type="InterPro" id="IPR036691">
    <property type="entry name" value="Endo/exonu/phosph_ase_sf"/>
</dbReference>
<dbReference type="InterPro" id="IPR020848">
    <property type="entry name" value="AP_endonuclease_F1_CS"/>
</dbReference>
<dbReference type="AlphaFoldDB" id="A0A2R4ZQW0"/>
<feature type="binding site" evidence="7">
    <location>
        <position position="200"/>
    </location>
    <ligand>
        <name>Mg(2+)</name>
        <dbReference type="ChEBI" id="CHEBI:18420"/>
        <label>1</label>
    </ligand>
</feature>
<keyword evidence="3 7" id="KW-0479">Metal-binding</keyword>
<evidence type="ECO:0000256" key="3">
    <source>
        <dbReference type="ARBA" id="ARBA00022723"/>
    </source>
</evidence>
<feature type="binding site" evidence="7">
    <location>
        <position position="202"/>
    </location>
    <ligand>
        <name>Mg(2+)</name>
        <dbReference type="ChEBI" id="CHEBI:18420"/>
        <label>1</label>
    </ligand>
</feature>
<accession>A0A2R4ZQW0</accession>
<feature type="binding site" evidence="7">
    <location>
        <position position="317"/>
    </location>
    <ligand>
        <name>Mg(2+)</name>
        <dbReference type="ChEBI" id="CHEBI:18420"/>
        <label>1</label>
    </ligand>
</feature>
<comment type="cofactor">
    <cofactor evidence="1">
        <name>Mn(2+)</name>
        <dbReference type="ChEBI" id="CHEBI:29035"/>
    </cofactor>
</comment>
<evidence type="ECO:0000256" key="7">
    <source>
        <dbReference type="PIRSR" id="PIRSR604808-2"/>
    </source>
</evidence>
<evidence type="ECO:0000256" key="9">
    <source>
        <dbReference type="SAM" id="MobiDB-lite"/>
    </source>
</evidence>
<feature type="active site" evidence="6">
    <location>
        <position position="161"/>
    </location>
</feature>
<dbReference type="InterPro" id="IPR004808">
    <property type="entry name" value="AP_endonuc_1"/>
</dbReference>
<dbReference type="EMBL" id="BK010319">
    <property type="protein sequence ID" value="DAB41626.1"/>
    <property type="molecule type" value="Genomic_DNA"/>
</dbReference>
<reference evidence="12" key="2">
    <citation type="journal article" date="2018" name="Fungal Genet. Biol.">
        <title>Unexpected placement of the MAT1-1-2 gene in the MAT1-2 idiomorph of Thielaviopsis.</title>
        <authorList>
            <person name="Wilken P.M."/>
            <person name="Steenkamp E.T."/>
            <person name="van der Nest M.A."/>
            <person name="Wingfield M.J."/>
            <person name="de Beer Z.W."/>
            <person name="Wingfield B.D."/>
        </authorList>
    </citation>
    <scope>NUCLEOTIDE SEQUENCE</scope>
</reference>
<keyword evidence="10" id="KW-0472">Membrane</keyword>
<dbReference type="GO" id="GO:0003677">
    <property type="term" value="F:DNA binding"/>
    <property type="evidence" value="ECO:0007669"/>
    <property type="project" value="InterPro"/>
</dbReference>
<evidence type="ECO:0000256" key="4">
    <source>
        <dbReference type="ARBA" id="ARBA00022801"/>
    </source>
</evidence>
<sequence length="569" mass="61976">MGFRITTWNVNGIRNPFAYHPWCDNRSYDAMFSILQCDIAVLQECKIQRKDLTDEIVLVPGWDVYFSLPLHKKGYSGVAIYTRSARCAPMRAEEGITGILPSSVSGCAYRDLPAADAIGGYPSPAQVAAATADTDIDAAALDAEGRCVVLEFPGFVLLGVYAPAQRDESRAAFRAAFFALLDARVRNLVALGKEVIVAGDLNVSRDVRDSCGVLEALRTEGVSVEAYMTSGVRGLFNRQLFNSSMGLAEHDEAEQPVLWDLCREAFADRDGMYTCWDTKRNTRPANNGSRIDYVLCSSGIKAWVAAADIQPGLMGSDHCPVYAELHDCVQWRGVECAVEQAVNLAGRINAKTGTVRAWTTKDALGLSGRLIPEFAGRRNIKDMFMRRVETKTETRTEIRAEVKTNSESTGTNKRPAATALAAPAKKARPLPARKSAPVDTKQKKLSGFFAPKRPEISAASSQAESSQAQSSQPSSSQNSPSKPPSSQPTPPSSTKAAVTVMPERVFDPVQVKESWTGLLGKRSAPLCEHAEPCTSLRTKKAGVNFGEYPFVIIFTLLFYLLTTHFNVGK</sequence>
<dbReference type="GO" id="GO:0046872">
    <property type="term" value="F:metal ion binding"/>
    <property type="evidence" value="ECO:0007669"/>
    <property type="project" value="UniProtKB-KW"/>
</dbReference>
<feature type="site" description="Interaction with DNA substrate" evidence="8">
    <location>
        <position position="318"/>
    </location>
</feature>
<feature type="compositionally biased region" description="Basic and acidic residues" evidence="9">
    <location>
        <begin position="390"/>
        <end position="404"/>
    </location>
</feature>
<feature type="binding site" evidence="7">
    <location>
        <position position="318"/>
    </location>
    <ligand>
        <name>Mg(2+)</name>
        <dbReference type="ChEBI" id="CHEBI:18420"/>
        <label>1</label>
    </ligand>
</feature>
<feature type="binding site" evidence="7">
    <location>
        <position position="44"/>
    </location>
    <ligand>
        <name>Mg(2+)</name>
        <dbReference type="ChEBI" id="CHEBI:18420"/>
        <label>1</label>
    </ligand>
</feature>
<evidence type="ECO:0000313" key="12">
    <source>
        <dbReference type="EMBL" id="DAB41626.1"/>
    </source>
</evidence>
<feature type="site" description="Important for catalytic activity" evidence="8">
    <location>
        <position position="292"/>
    </location>
</feature>
<comment type="cofactor">
    <cofactor evidence="7">
        <name>Mg(2+)</name>
        <dbReference type="ChEBI" id="CHEBI:18420"/>
    </cofactor>
    <cofactor evidence="7">
        <name>Mn(2+)</name>
        <dbReference type="ChEBI" id="CHEBI:29035"/>
    </cofactor>
    <text evidence="7">Probably binds two magnesium or manganese ions per subunit.</text>
</comment>
<dbReference type="Pfam" id="PF03372">
    <property type="entry name" value="Exo_endo_phos"/>
    <property type="match status" value="1"/>
</dbReference>
<keyword evidence="12" id="KW-0255">Endonuclease</keyword>
<keyword evidence="5 7" id="KW-0460">Magnesium</keyword>
<dbReference type="GO" id="GO:0006284">
    <property type="term" value="P:base-excision repair"/>
    <property type="evidence" value="ECO:0007669"/>
    <property type="project" value="TreeGrafter"/>
</dbReference>
<feature type="transmembrane region" description="Helical" evidence="10">
    <location>
        <begin position="548"/>
        <end position="567"/>
    </location>
</feature>
<organism evidence="12">
    <name type="scientific">Thielaviopsis paradoxa</name>
    <dbReference type="NCBI Taxonomy" id="13001"/>
    <lineage>
        <taxon>Eukaryota</taxon>
        <taxon>Fungi</taxon>
        <taxon>Dikarya</taxon>
        <taxon>Ascomycota</taxon>
        <taxon>Pezizomycotina</taxon>
        <taxon>Sordariomycetes</taxon>
        <taxon>Hypocreomycetidae</taxon>
        <taxon>Microascales</taxon>
        <taxon>Ceratocystidaceae</taxon>
        <taxon>Thielaviopsis</taxon>
    </lineage>
</organism>
<reference evidence="12" key="1">
    <citation type="submission" date="2017-07" db="EMBL/GenBank/DDBJ databases">
        <authorList>
            <person name="Sun Z.S."/>
            <person name="Albrecht U."/>
            <person name="Echele G."/>
            <person name="Lee C.C."/>
        </authorList>
    </citation>
    <scope>NUCLEOTIDE SEQUENCE</scope>
</reference>
<proteinExistence type="inferred from homology"/>
<evidence type="ECO:0000259" key="11">
    <source>
        <dbReference type="Pfam" id="PF03372"/>
    </source>
</evidence>
<gene>
    <name evidence="12" type="primary">APN2</name>
</gene>
<evidence type="ECO:0000256" key="5">
    <source>
        <dbReference type="ARBA" id="ARBA00022842"/>
    </source>
</evidence>
<dbReference type="PROSITE" id="PS51435">
    <property type="entry name" value="AP_NUCLEASE_F1_4"/>
    <property type="match status" value="1"/>
</dbReference>
<keyword evidence="10" id="KW-1133">Transmembrane helix</keyword>
<feature type="region of interest" description="Disordered" evidence="9">
    <location>
        <begin position="390"/>
        <end position="496"/>
    </location>
</feature>
<name>A0A2R4ZQW0_9PEZI</name>
<feature type="active site" description="Proton donor/acceptor" evidence="6">
    <location>
        <position position="200"/>
    </location>
</feature>
<feature type="compositionally biased region" description="Pro residues" evidence="9">
    <location>
        <begin position="481"/>
        <end position="491"/>
    </location>
</feature>
<evidence type="ECO:0000256" key="6">
    <source>
        <dbReference type="PIRSR" id="PIRSR604808-1"/>
    </source>
</evidence>
<comment type="similarity">
    <text evidence="2">Belongs to the DNA repair enzymes AP/ExoA family.</text>
</comment>
<dbReference type="InterPro" id="IPR005135">
    <property type="entry name" value="Endo/exonuclease/phosphatase"/>
</dbReference>
<keyword evidence="4" id="KW-0378">Hydrolase</keyword>
<feature type="domain" description="Endonuclease/exonuclease/phosphatase" evidence="11">
    <location>
        <begin position="7"/>
        <end position="318"/>
    </location>
</feature>
<evidence type="ECO:0000256" key="2">
    <source>
        <dbReference type="ARBA" id="ARBA00007092"/>
    </source>
</evidence>
<dbReference type="FunFam" id="3.60.10.10:FF:000079">
    <property type="entry name" value="DNA-(apurinic or apyrimidinic site) lyase"/>
    <property type="match status" value="1"/>
</dbReference>
<dbReference type="GO" id="GO:0003906">
    <property type="term" value="F:DNA-(apurinic or apyrimidinic site) endonuclease activity"/>
    <property type="evidence" value="ECO:0007669"/>
    <property type="project" value="TreeGrafter"/>
</dbReference>
<feature type="compositionally biased region" description="Low complexity" evidence="9">
    <location>
        <begin position="457"/>
        <end position="480"/>
    </location>
</feature>
<dbReference type="PANTHER" id="PTHR22748">
    <property type="entry name" value="AP ENDONUCLEASE"/>
    <property type="match status" value="1"/>
</dbReference>
<dbReference type="GO" id="GO:0008311">
    <property type="term" value="F:double-stranded DNA 3'-5' DNA exonuclease activity"/>
    <property type="evidence" value="ECO:0007669"/>
    <property type="project" value="TreeGrafter"/>
</dbReference>
<dbReference type="PANTHER" id="PTHR22748:SF4">
    <property type="entry name" value="DNA-(APURINIC OR APYRIMIDINIC SITE) ENDONUCLEASE 2"/>
    <property type="match status" value="1"/>
</dbReference>
<dbReference type="GO" id="GO:0005634">
    <property type="term" value="C:nucleus"/>
    <property type="evidence" value="ECO:0007669"/>
    <property type="project" value="TreeGrafter"/>
</dbReference>
<dbReference type="SUPFAM" id="SSF56219">
    <property type="entry name" value="DNase I-like"/>
    <property type="match status" value="1"/>
</dbReference>
<keyword evidence="7" id="KW-0464">Manganese</keyword>